<protein>
    <submittedName>
        <fullName evidence="5">Aminomethyl transferase family protein</fullName>
    </submittedName>
</protein>
<dbReference type="SUPFAM" id="SSF101790">
    <property type="entry name" value="Aminomethyltransferase beta-barrel domain"/>
    <property type="match status" value="1"/>
</dbReference>
<keyword evidence="6" id="KW-1185">Reference proteome</keyword>
<proteinExistence type="predicted"/>
<gene>
    <name evidence="5" type="ORF">HRJ53_16505</name>
</gene>
<dbReference type="InterPro" id="IPR017703">
    <property type="entry name" value="YgfZ/GCV_T_CS"/>
</dbReference>
<dbReference type="PANTHER" id="PTHR43757">
    <property type="entry name" value="AMINOMETHYLTRANSFERASE"/>
    <property type="match status" value="1"/>
</dbReference>
<dbReference type="InterPro" id="IPR029043">
    <property type="entry name" value="GcvT/YgfZ_C"/>
</dbReference>
<dbReference type="Proteomes" id="UP000567293">
    <property type="component" value="Unassembled WGS sequence"/>
</dbReference>
<evidence type="ECO:0000256" key="2">
    <source>
        <dbReference type="PIRSR" id="PIRSR006487-1"/>
    </source>
</evidence>
<sequence>MGLWFGCALPDDFGDPAAEYRFANQSVALEDKNYRTFLNFTGPDRVRYLNAILTNNIKDLAAGQGTVSLLLNPQGHILAEMETYALTDHHLCISYAMIREQLVEWMDKYIIMDDVALADETERWGTLALEGPKAVAIVKELAGVDLHQLKELSSVDARLLLAHPASEEGSPPAVSQVPCRVVKRSPGGVAGAEFAVERYHLHTLWQILLEAARKHGGGPAGYTALSGQRLAQGVPWFGYDFGEKQIPHEAGLENSHISYTKGCYTGQEIVERVRSRGHVNRRRVSLHFSGDDIPEPGVPLTAGDGKEVGSVTRAARVWDPPRIIGMGYVRKDAEAPGTDLYWSGGTATIIRLP</sequence>
<dbReference type="SUPFAM" id="SSF103025">
    <property type="entry name" value="Folate-binding domain"/>
    <property type="match status" value="1"/>
</dbReference>
<evidence type="ECO:0000256" key="1">
    <source>
        <dbReference type="ARBA" id="ARBA00022946"/>
    </source>
</evidence>
<dbReference type="Pfam" id="PF08669">
    <property type="entry name" value="GCV_T_C"/>
    <property type="match status" value="1"/>
</dbReference>
<reference evidence="5" key="1">
    <citation type="submission" date="2020-06" db="EMBL/GenBank/DDBJ databases">
        <title>Legume-microbial interactions unlock mineral nutrients during tropical forest succession.</title>
        <authorList>
            <person name="Epihov D.Z."/>
        </authorList>
    </citation>
    <scope>NUCLEOTIDE SEQUENCE [LARGE SCALE GENOMIC DNA]</scope>
    <source>
        <strain evidence="5">Pan2503</strain>
    </source>
</reference>
<dbReference type="Pfam" id="PF01571">
    <property type="entry name" value="GCV_T"/>
    <property type="match status" value="1"/>
</dbReference>
<dbReference type="PIRSF" id="PIRSF006487">
    <property type="entry name" value="GcvT"/>
    <property type="match status" value="1"/>
</dbReference>
<keyword evidence="5" id="KW-0808">Transferase</keyword>
<dbReference type="InterPro" id="IPR006222">
    <property type="entry name" value="GCVT_N"/>
</dbReference>
<dbReference type="InterPro" id="IPR028896">
    <property type="entry name" value="GcvT/YgfZ/DmdA"/>
</dbReference>
<dbReference type="NCBIfam" id="TIGR03317">
    <property type="entry name" value="ygfZ_signature"/>
    <property type="match status" value="1"/>
</dbReference>
<organism evidence="5 6">
    <name type="scientific">Candidatus Acidiferrum panamense</name>
    <dbReference type="NCBI Taxonomy" id="2741543"/>
    <lineage>
        <taxon>Bacteria</taxon>
        <taxon>Pseudomonadati</taxon>
        <taxon>Acidobacteriota</taxon>
        <taxon>Terriglobia</taxon>
        <taxon>Candidatus Acidiferrales</taxon>
        <taxon>Candidatus Acidiferrum</taxon>
    </lineage>
</organism>
<dbReference type="InterPro" id="IPR027266">
    <property type="entry name" value="TrmE/GcvT-like"/>
</dbReference>
<evidence type="ECO:0000313" key="5">
    <source>
        <dbReference type="EMBL" id="MBA0086583.1"/>
    </source>
</evidence>
<dbReference type="PANTHER" id="PTHR43757:SF2">
    <property type="entry name" value="AMINOMETHYLTRANSFERASE, MITOCHONDRIAL"/>
    <property type="match status" value="1"/>
</dbReference>
<keyword evidence="1" id="KW-0809">Transit peptide</keyword>
<accession>A0A7V8NS92</accession>
<dbReference type="InterPro" id="IPR013977">
    <property type="entry name" value="GcvT_C"/>
</dbReference>
<feature type="domain" description="Aminomethyltransferase C-terminal" evidence="4">
    <location>
        <begin position="281"/>
        <end position="341"/>
    </location>
</feature>
<evidence type="ECO:0000259" key="3">
    <source>
        <dbReference type="Pfam" id="PF01571"/>
    </source>
</evidence>
<dbReference type="Gene3D" id="3.30.1360.120">
    <property type="entry name" value="Probable tRNA modification gtpase trme, domain 1"/>
    <property type="match status" value="1"/>
</dbReference>
<feature type="domain" description="GCVT N-terminal" evidence="3">
    <location>
        <begin position="16"/>
        <end position="253"/>
    </location>
</feature>
<dbReference type="AlphaFoldDB" id="A0A7V8NS92"/>
<name>A0A7V8NS92_9BACT</name>
<dbReference type="EMBL" id="JACDQQ010001585">
    <property type="protein sequence ID" value="MBA0086583.1"/>
    <property type="molecule type" value="Genomic_DNA"/>
</dbReference>
<dbReference type="GO" id="GO:0016740">
    <property type="term" value="F:transferase activity"/>
    <property type="evidence" value="ECO:0007669"/>
    <property type="project" value="UniProtKB-KW"/>
</dbReference>
<evidence type="ECO:0000313" key="6">
    <source>
        <dbReference type="Proteomes" id="UP000567293"/>
    </source>
</evidence>
<comment type="caution">
    <text evidence="5">The sequence shown here is derived from an EMBL/GenBank/DDBJ whole genome shotgun (WGS) entry which is preliminary data.</text>
</comment>
<feature type="binding site" evidence="2">
    <location>
        <position position="193"/>
    </location>
    <ligand>
        <name>substrate</name>
    </ligand>
</feature>
<evidence type="ECO:0000259" key="4">
    <source>
        <dbReference type="Pfam" id="PF08669"/>
    </source>
</evidence>